<gene>
    <name evidence="2" type="ORF">Aspvir_006085</name>
</gene>
<organism evidence="2 3">
    <name type="scientific">Aspergillus viridinutans</name>
    <dbReference type="NCBI Taxonomy" id="75553"/>
    <lineage>
        <taxon>Eukaryota</taxon>
        <taxon>Fungi</taxon>
        <taxon>Dikarya</taxon>
        <taxon>Ascomycota</taxon>
        <taxon>Pezizomycotina</taxon>
        <taxon>Eurotiomycetes</taxon>
        <taxon>Eurotiomycetidae</taxon>
        <taxon>Eurotiales</taxon>
        <taxon>Aspergillaceae</taxon>
        <taxon>Aspergillus</taxon>
        <taxon>Aspergillus subgen. Fumigati</taxon>
    </lineage>
</organism>
<reference evidence="2 3" key="1">
    <citation type="submission" date="2021-02" db="EMBL/GenBank/DDBJ databases">
        <title>Pan-genome distribution and transcriptional activeness of fungal secondary metabolism genes in Aspergillus section Fumigati.</title>
        <authorList>
            <person name="Takahashi H."/>
            <person name="Umemura M."/>
            <person name="Ninomiya A."/>
            <person name="Kusuya Y."/>
            <person name="Urayama S."/>
            <person name="Shimizu M."/>
            <person name="Watanabe A."/>
            <person name="Kamei K."/>
            <person name="Yaguchi T."/>
            <person name="Hagiwara D."/>
        </authorList>
    </citation>
    <scope>NUCLEOTIDE SEQUENCE [LARGE SCALE GENOMIC DNA]</scope>
    <source>
        <strain evidence="2 3">IFM 47045</strain>
    </source>
</reference>
<proteinExistence type="predicted"/>
<dbReference type="RefSeq" id="XP_043125228.1">
    <property type="nucleotide sequence ID" value="XM_043269293.1"/>
</dbReference>
<keyword evidence="3" id="KW-1185">Reference proteome</keyword>
<accession>A0A9P3BYH7</accession>
<evidence type="ECO:0000313" key="3">
    <source>
        <dbReference type="Proteomes" id="UP000710440"/>
    </source>
</evidence>
<feature type="compositionally biased region" description="Basic and acidic residues" evidence="1">
    <location>
        <begin position="1"/>
        <end position="12"/>
    </location>
</feature>
<dbReference type="EMBL" id="BOPL01000004">
    <property type="protein sequence ID" value="GIK02042.1"/>
    <property type="molecule type" value="Genomic_DNA"/>
</dbReference>
<sequence length="91" mass="10056">MPEFTKDTEATPEKIQPWKAHWPQSTMSTAHLDPRKFARAAGGSKGASPNKDSFVDGTKDRQAGLSTLIAIVIAYWTCGPGRWQVHEDTMI</sequence>
<feature type="region of interest" description="Disordered" evidence="1">
    <location>
        <begin position="38"/>
        <end position="58"/>
    </location>
</feature>
<protein>
    <submittedName>
        <fullName evidence="2">Uncharacterized protein</fullName>
    </submittedName>
</protein>
<evidence type="ECO:0000256" key="1">
    <source>
        <dbReference type="SAM" id="MobiDB-lite"/>
    </source>
</evidence>
<feature type="region of interest" description="Disordered" evidence="1">
    <location>
        <begin position="1"/>
        <end position="25"/>
    </location>
</feature>
<dbReference type="GeneID" id="66934067"/>
<dbReference type="Proteomes" id="UP000710440">
    <property type="component" value="Unassembled WGS sequence"/>
</dbReference>
<evidence type="ECO:0000313" key="2">
    <source>
        <dbReference type="EMBL" id="GIK02042.1"/>
    </source>
</evidence>
<name>A0A9P3BYH7_ASPVI</name>
<dbReference type="AlphaFoldDB" id="A0A9P3BYH7"/>
<comment type="caution">
    <text evidence="2">The sequence shown here is derived from an EMBL/GenBank/DDBJ whole genome shotgun (WGS) entry which is preliminary data.</text>
</comment>